<evidence type="ECO:0000313" key="12">
    <source>
        <dbReference type="EMBL" id="EYR64739.1"/>
    </source>
</evidence>
<evidence type="ECO:0000256" key="2">
    <source>
        <dbReference type="ARBA" id="ARBA00004651"/>
    </source>
</evidence>
<evidence type="ECO:0000256" key="3">
    <source>
        <dbReference type="ARBA" id="ARBA00006870"/>
    </source>
</evidence>
<keyword evidence="6 10" id="KW-1278">Translocase</keyword>
<feature type="transmembrane region" description="Helical" evidence="11">
    <location>
        <begin position="31"/>
        <end position="52"/>
    </location>
</feature>
<comment type="subcellular location">
    <subcellularLocation>
        <location evidence="2">Cell membrane</location>
        <topology evidence="2">Multi-pass membrane protein</topology>
    </subcellularLocation>
</comment>
<comment type="caution">
    <text evidence="12">The sequence shown here is derived from an EMBL/GenBank/DDBJ whole genome shotgun (WGS) entry which is preliminary data.</text>
</comment>
<keyword evidence="8 10" id="KW-0472">Membrane</keyword>
<dbReference type="GO" id="GO:0005886">
    <property type="term" value="C:plasma membrane"/>
    <property type="evidence" value="ECO:0007669"/>
    <property type="project" value="UniProtKB-SubCell"/>
</dbReference>
<dbReference type="InterPro" id="IPR021050">
    <property type="entry name" value="Cyt_c_oxidase_su4_actinobac"/>
</dbReference>
<dbReference type="AlphaFoldDB" id="A0A021VU72"/>
<evidence type="ECO:0000256" key="8">
    <source>
        <dbReference type="ARBA" id="ARBA00023136"/>
    </source>
</evidence>
<comment type="function">
    <text evidence="1 10">Part of cytochrome c oxidase, its function is unknown.</text>
</comment>
<dbReference type="GO" id="GO:0004129">
    <property type="term" value="F:cytochrome-c oxidase activity"/>
    <property type="evidence" value="ECO:0007669"/>
    <property type="project" value="UniProtKB-EC"/>
</dbReference>
<dbReference type="Proteomes" id="UP000019753">
    <property type="component" value="Unassembled WGS sequence"/>
</dbReference>
<dbReference type="PIRSF" id="PIRSF017385">
    <property type="entry name" value="CtaF"/>
    <property type="match status" value="1"/>
</dbReference>
<keyword evidence="5 11" id="KW-0812">Transmembrane</keyword>
<evidence type="ECO:0000256" key="11">
    <source>
        <dbReference type="SAM" id="Phobius"/>
    </source>
</evidence>
<name>A0A021VU72_9CELL</name>
<dbReference type="Pfam" id="PF12270">
    <property type="entry name" value="Cyt_c_ox_IV"/>
    <property type="match status" value="1"/>
</dbReference>
<dbReference type="EMBL" id="AXCW01000020">
    <property type="protein sequence ID" value="EYR64739.1"/>
    <property type="molecule type" value="Genomic_DNA"/>
</dbReference>
<protein>
    <recommendedName>
        <fullName evidence="10">Cytochrome c oxidase polypeptide 4</fullName>
        <ecNumber evidence="10">7.1.1.9</ecNumber>
    </recommendedName>
    <alternativeName>
        <fullName evidence="10">Cytochrome aa3 subunit 4</fullName>
    </alternativeName>
    <alternativeName>
        <fullName evidence="10">Cytochrome c oxidase polypeptide IV</fullName>
    </alternativeName>
</protein>
<dbReference type="EC" id="7.1.1.9" evidence="10"/>
<evidence type="ECO:0000256" key="1">
    <source>
        <dbReference type="ARBA" id="ARBA00002536"/>
    </source>
</evidence>
<comment type="similarity">
    <text evidence="3 10">Belongs to the cytochrome c oxidase bacterial subunit CtaF family.</text>
</comment>
<comment type="subunit">
    <text evidence="10">Associates with subunits I, II and III to form cytochrome c oxidase.</text>
</comment>
<evidence type="ECO:0000256" key="7">
    <source>
        <dbReference type="ARBA" id="ARBA00022989"/>
    </source>
</evidence>
<evidence type="ECO:0000313" key="13">
    <source>
        <dbReference type="Proteomes" id="UP000019753"/>
    </source>
</evidence>
<dbReference type="GO" id="GO:0022900">
    <property type="term" value="P:electron transport chain"/>
    <property type="evidence" value="ECO:0007669"/>
    <property type="project" value="InterPro"/>
</dbReference>
<keyword evidence="4 10" id="KW-1003">Cell membrane</keyword>
<accession>A0A021VU72</accession>
<sequence>MKPETRLFVLLTAFFLFIWLVYGFWSSWEPVGTAALLLTAGLAGMIGFYLALVARRIDPRPEDDPYAEVEQGAGEQGVYAPWSWWPFVVGVAAAICFAALAVGWWLFYIGLAVSVIALIGWVFEFSRGQHAH</sequence>
<comment type="catalytic activity">
    <reaction evidence="9 10">
        <text>4 Fe(II)-[cytochrome c] + O2 + 8 H(+)(in) = 4 Fe(III)-[cytochrome c] + 2 H2O + 4 H(+)(out)</text>
        <dbReference type="Rhea" id="RHEA:11436"/>
        <dbReference type="Rhea" id="RHEA-COMP:10350"/>
        <dbReference type="Rhea" id="RHEA-COMP:14399"/>
        <dbReference type="ChEBI" id="CHEBI:15377"/>
        <dbReference type="ChEBI" id="CHEBI:15378"/>
        <dbReference type="ChEBI" id="CHEBI:15379"/>
        <dbReference type="ChEBI" id="CHEBI:29033"/>
        <dbReference type="ChEBI" id="CHEBI:29034"/>
        <dbReference type="EC" id="7.1.1.9"/>
    </reaction>
</comment>
<feature type="transmembrane region" description="Helical" evidence="11">
    <location>
        <begin position="106"/>
        <end position="123"/>
    </location>
</feature>
<feature type="transmembrane region" description="Helical" evidence="11">
    <location>
        <begin position="7"/>
        <end position="25"/>
    </location>
</feature>
<evidence type="ECO:0000256" key="5">
    <source>
        <dbReference type="ARBA" id="ARBA00022692"/>
    </source>
</evidence>
<organism evidence="12 13">
    <name type="scientific">Actinotalea ferrariae CF5-4</name>
    <dbReference type="NCBI Taxonomy" id="948458"/>
    <lineage>
        <taxon>Bacteria</taxon>
        <taxon>Bacillati</taxon>
        <taxon>Actinomycetota</taxon>
        <taxon>Actinomycetes</taxon>
        <taxon>Micrococcales</taxon>
        <taxon>Cellulomonadaceae</taxon>
        <taxon>Actinotalea</taxon>
    </lineage>
</organism>
<keyword evidence="13" id="KW-1185">Reference proteome</keyword>
<dbReference type="OrthoDB" id="5244617at2"/>
<evidence type="ECO:0000256" key="6">
    <source>
        <dbReference type="ARBA" id="ARBA00022967"/>
    </source>
</evidence>
<keyword evidence="7 11" id="KW-1133">Transmembrane helix</keyword>
<evidence type="ECO:0000256" key="9">
    <source>
        <dbReference type="ARBA" id="ARBA00047816"/>
    </source>
</evidence>
<evidence type="ECO:0000256" key="10">
    <source>
        <dbReference type="PIRNR" id="PIRNR017385"/>
    </source>
</evidence>
<dbReference type="RefSeq" id="WP_034222489.1">
    <property type="nucleotide sequence ID" value="NZ_AXCW01000020.1"/>
</dbReference>
<proteinExistence type="inferred from homology"/>
<reference evidence="12 13" key="1">
    <citation type="submission" date="2014-01" db="EMBL/GenBank/DDBJ databases">
        <title>Actinotalea ferrariae CF5-4.</title>
        <authorList>
            <person name="Chen F."/>
            <person name="Li Y."/>
            <person name="Wang G."/>
        </authorList>
    </citation>
    <scope>NUCLEOTIDE SEQUENCE [LARGE SCALE GENOMIC DNA]</scope>
    <source>
        <strain evidence="12 13">CF5-4</strain>
    </source>
</reference>
<gene>
    <name evidence="12" type="ORF">N866_06150</name>
</gene>
<evidence type="ECO:0000256" key="4">
    <source>
        <dbReference type="ARBA" id="ARBA00022475"/>
    </source>
</evidence>